<dbReference type="InterPro" id="IPR002372">
    <property type="entry name" value="PQQ_rpt_dom"/>
</dbReference>
<feature type="compositionally biased region" description="Low complexity" evidence="1">
    <location>
        <begin position="205"/>
        <end position="214"/>
    </location>
</feature>
<dbReference type="InterPro" id="IPR015943">
    <property type="entry name" value="WD40/YVTN_repeat-like_dom_sf"/>
</dbReference>
<dbReference type="RefSeq" id="WP_049951530.1">
    <property type="nucleotide sequence ID" value="NZ_CP007055.1"/>
</dbReference>
<name>W0JIC4_9EURY</name>
<dbReference type="EMBL" id="CP007055">
    <property type="protein sequence ID" value="AHF98343.1"/>
    <property type="molecule type" value="Genomic_DNA"/>
</dbReference>
<dbReference type="PANTHER" id="PTHR34512:SF30">
    <property type="entry name" value="OUTER MEMBRANE PROTEIN ASSEMBLY FACTOR BAMB"/>
    <property type="match status" value="1"/>
</dbReference>
<proteinExistence type="predicted"/>
<accession>W0JIC4</accession>
<dbReference type="GeneID" id="25143881"/>
<dbReference type="STRING" id="797299.HALLA_05075"/>
<feature type="compositionally biased region" description="Basic and acidic residues" evidence="1">
    <location>
        <begin position="241"/>
        <end position="251"/>
    </location>
</feature>
<dbReference type="Gene3D" id="2.40.10.480">
    <property type="match status" value="1"/>
</dbReference>
<evidence type="ECO:0000313" key="4">
    <source>
        <dbReference type="Proteomes" id="UP000019024"/>
    </source>
</evidence>
<dbReference type="SUPFAM" id="SSF50998">
    <property type="entry name" value="Quinoprotein alcohol dehydrogenase-like"/>
    <property type="match status" value="2"/>
</dbReference>
<feature type="region of interest" description="Disordered" evidence="1">
    <location>
        <begin position="1"/>
        <end position="29"/>
    </location>
</feature>
<feature type="domain" description="Pyrrolo-quinoline quinone repeat" evidence="2">
    <location>
        <begin position="58"/>
        <end position="200"/>
    </location>
</feature>
<dbReference type="Gene3D" id="2.130.10.10">
    <property type="entry name" value="YVTN repeat-like/Quinoprotein amine dehydrogenase"/>
    <property type="match status" value="1"/>
</dbReference>
<evidence type="ECO:0000313" key="3">
    <source>
        <dbReference type="EMBL" id="AHF98343.1"/>
    </source>
</evidence>
<dbReference type="AlphaFoldDB" id="W0JIC4"/>
<dbReference type="HOGENOM" id="CLU_027480_3_0_2"/>
<dbReference type="Pfam" id="PF13360">
    <property type="entry name" value="PQQ_2"/>
    <property type="match status" value="2"/>
</dbReference>
<dbReference type="KEGG" id="hlr:HALLA_05075"/>
<dbReference type="Proteomes" id="UP000019024">
    <property type="component" value="Chromosome"/>
</dbReference>
<dbReference type="SMART" id="SM00564">
    <property type="entry name" value="PQQ"/>
    <property type="match status" value="7"/>
</dbReference>
<dbReference type="PATRIC" id="fig|797299.3.peg.80"/>
<gene>
    <name evidence="3" type="ORF">HALLA_05075</name>
</gene>
<evidence type="ECO:0000256" key="1">
    <source>
        <dbReference type="SAM" id="MobiDB-lite"/>
    </source>
</evidence>
<organism evidence="3 4">
    <name type="scientific">Halostagnicola larsenii XH-48</name>
    <dbReference type="NCBI Taxonomy" id="797299"/>
    <lineage>
        <taxon>Archaea</taxon>
        <taxon>Methanobacteriati</taxon>
        <taxon>Methanobacteriota</taxon>
        <taxon>Stenosarchaea group</taxon>
        <taxon>Halobacteria</taxon>
        <taxon>Halobacteriales</taxon>
        <taxon>Natrialbaceae</taxon>
        <taxon>Halostagnicola</taxon>
    </lineage>
</organism>
<reference evidence="3 4" key="1">
    <citation type="submission" date="2014-01" db="EMBL/GenBank/DDBJ databases">
        <authorList>
            <consortium name="DOE Joint Genome Institute"/>
            <person name="Anderson I."/>
            <person name="Huntemann M."/>
            <person name="Han J."/>
            <person name="Chen A."/>
            <person name="Kyrpides N."/>
            <person name="Mavromatis K."/>
            <person name="Markowitz V."/>
            <person name="Palaniappan K."/>
            <person name="Ivanova N."/>
            <person name="Schaumberg A."/>
            <person name="Pati A."/>
            <person name="Liolios K."/>
            <person name="Nordberg H.P."/>
            <person name="Cantor M.N."/>
            <person name="Hua S.X."/>
            <person name="Woyke T."/>
        </authorList>
    </citation>
    <scope>NUCLEOTIDE SEQUENCE [LARGE SCALE GENOMIC DNA]</scope>
    <source>
        <strain evidence="3 4">XH-48</strain>
    </source>
</reference>
<dbReference type="InterPro" id="IPR018391">
    <property type="entry name" value="PQQ_b-propeller_rpt"/>
</dbReference>
<dbReference type="Gene3D" id="2.40.128.630">
    <property type="match status" value="1"/>
</dbReference>
<keyword evidence="4" id="KW-1185">Reference proteome</keyword>
<dbReference type="eggNOG" id="arCOG02482">
    <property type="taxonomic scope" value="Archaea"/>
</dbReference>
<dbReference type="PANTHER" id="PTHR34512">
    <property type="entry name" value="CELL SURFACE PROTEIN"/>
    <property type="match status" value="1"/>
</dbReference>
<dbReference type="OrthoDB" id="145878at2157"/>
<dbReference type="InterPro" id="IPR011047">
    <property type="entry name" value="Quinoprotein_ADH-like_sf"/>
</dbReference>
<feature type="region of interest" description="Disordered" evidence="1">
    <location>
        <begin position="198"/>
        <end position="275"/>
    </location>
</feature>
<feature type="domain" description="Pyrrolo-quinoline quinone repeat" evidence="2">
    <location>
        <begin position="256"/>
        <end position="440"/>
    </location>
</feature>
<evidence type="ECO:0000259" key="2">
    <source>
        <dbReference type="Pfam" id="PF13360"/>
    </source>
</evidence>
<protein>
    <submittedName>
        <fullName evidence="3">Pyrrolo-quinoline quinone</fullName>
    </submittedName>
</protein>
<sequence length="441" mass="47129">MSDWNQFRHDRENSGRRTESTVEELERPEPTWDVAVDGSIDAPPVLDRDTVYVGSSAGTVYAFDRYGGRRRWVFETQLTIGSSLVVTDDSLFAVATDGTVFALEPETGALRWQETVSGHVEAPPTLSRGVLFIGHADGVSALEASTGDPLWVHETEAGVVGAPATLSRTDFKYVYVGTSQNRVGALEAETGEEVWTTPIKGSVVGGPTVVPGTETPRDAGTAGTGDDRIGVTDRVPSALRSSDDPKNDSSKTDSSAESGLELGGTDLEPDESHQEPLAVEGDIDAGEGDRVYVADDGGLLLALNARTGQSWFTYRIDDPFTTAPTVTDDSVFVGAGDGYLHVTDTMFGNRKLRGWLFSKKGVNLDGTARTEPAIVGDTLCLGDSSGSLYGIDADDPDFGWHYPLESGVSSGPAMSDGSLYVVTDDTRLHCLSWRDETSSWD</sequence>